<dbReference type="Gene3D" id="3.40.570.10">
    <property type="entry name" value="Extracellular Endonuclease, subunit A"/>
    <property type="match status" value="1"/>
</dbReference>
<dbReference type="Proteomes" id="UP000237340">
    <property type="component" value="Unassembled WGS sequence"/>
</dbReference>
<evidence type="ECO:0000259" key="3">
    <source>
        <dbReference type="Pfam" id="PF01223"/>
    </source>
</evidence>
<feature type="signal peptide" evidence="2">
    <location>
        <begin position="1"/>
        <end position="20"/>
    </location>
</feature>
<dbReference type="GO" id="GO:0046872">
    <property type="term" value="F:metal ion binding"/>
    <property type="evidence" value="ECO:0007669"/>
    <property type="project" value="InterPro"/>
</dbReference>
<dbReference type="AlphaFoldDB" id="A0A2S3ZBG9"/>
<dbReference type="GO" id="GO:0003676">
    <property type="term" value="F:nucleic acid binding"/>
    <property type="evidence" value="ECO:0007669"/>
    <property type="project" value="InterPro"/>
</dbReference>
<reference evidence="4 5" key="1">
    <citation type="submission" date="2018-01" db="EMBL/GenBank/DDBJ databases">
        <title>Cryobacterium sp. nov., from glaciers in China.</title>
        <authorList>
            <person name="Liu Q."/>
            <person name="Xin Y.-H."/>
        </authorList>
    </citation>
    <scope>NUCLEOTIDE SEQUENCE [LARGE SCALE GENOMIC DNA]</scope>
    <source>
        <strain evidence="4 5">TMN-42</strain>
    </source>
</reference>
<accession>A0A2S3ZBG9</accession>
<dbReference type="SUPFAM" id="SSF54060">
    <property type="entry name" value="His-Me finger endonucleases"/>
    <property type="match status" value="1"/>
</dbReference>
<protein>
    <recommendedName>
        <fullName evidence="3">DNA/RNA non-specific endonuclease/pyrophosphatase/phosphodiesterase domain-containing protein</fullName>
    </recommendedName>
</protein>
<evidence type="ECO:0000256" key="2">
    <source>
        <dbReference type="SAM" id="SignalP"/>
    </source>
</evidence>
<dbReference type="GO" id="GO:0016787">
    <property type="term" value="F:hydrolase activity"/>
    <property type="evidence" value="ECO:0007669"/>
    <property type="project" value="InterPro"/>
</dbReference>
<dbReference type="InterPro" id="IPR044925">
    <property type="entry name" value="His-Me_finger_sf"/>
</dbReference>
<feature type="domain" description="DNA/RNA non-specific endonuclease/pyrophosphatase/phosphodiesterase" evidence="3">
    <location>
        <begin position="8"/>
        <end position="103"/>
    </location>
</feature>
<comment type="caution">
    <text evidence="4">The sequence shown here is derived from an EMBL/GenBank/DDBJ whole genome shotgun (WGS) entry which is preliminary data.</text>
</comment>
<keyword evidence="2" id="KW-0732">Signal</keyword>
<dbReference type="EMBL" id="PPXD01000024">
    <property type="protein sequence ID" value="POH62945.1"/>
    <property type="molecule type" value="Genomic_DNA"/>
</dbReference>
<dbReference type="Pfam" id="PF01223">
    <property type="entry name" value="Endonuclease_NS"/>
    <property type="match status" value="1"/>
</dbReference>
<sequence>MRALPCTQLTVLLGPLRALAIATGININGDQFVDVDQGDNWHLDPLIPADKQLEKATYARDDLDRGYLARHQHPVRGVAATARQANTDTFAYTNTAPQSGAFNLSKSPALPAAWTVPDVPKAHHGYRRPHRTRPGRSVRPRRSGANCEHSGRRRPSRRLGQAPRRNRNPLLIRNSQFGCRRVRAIAVVTDSLYAS</sequence>
<feature type="chain" id="PRO_5015410994" description="DNA/RNA non-specific endonuclease/pyrophosphatase/phosphodiesterase domain-containing protein" evidence="2">
    <location>
        <begin position="21"/>
        <end position="195"/>
    </location>
</feature>
<evidence type="ECO:0000313" key="5">
    <source>
        <dbReference type="Proteomes" id="UP000237340"/>
    </source>
</evidence>
<proteinExistence type="predicted"/>
<gene>
    <name evidence="4" type="ORF">C3B61_14780</name>
</gene>
<feature type="region of interest" description="Disordered" evidence="1">
    <location>
        <begin position="119"/>
        <end position="169"/>
    </location>
</feature>
<dbReference type="InterPro" id="IPR001604">
    <property type="entry name" value="Endo_G_ENPP1-like_dom"/>
</dbReference>
<organism evidence="4 5">
    <name type="scientific">Cryobacterium zongtaii</name>
    <dbReference type="NCBI Taxonomy" id="1259217"/>
    <lineage>
        <taxon>Bacteria</taxon>
        <taxon>Bacillati</taxon>
        <taxon>Actinomycetota</taxon>
        <taxon>Actinomycetes</taxon>
        <taxon>Micrococcales</taxon>
        <taxon>Microbacteriaceae</taxon>
        <taxon>Cryobacterium</taxon>
    </lineage>
</organism>
<evidence type="ECO:0000313" key="4">
    <source>
        <dbReference type="EMBL" id="POH62945.1"/>
    </source>
</evidence>
<dbReference type="InterPro" id="IPR044929">
    <property type="entry name" value="DNA/RNA_non-sp_Endonuclease_sf"/>
</dbReference>
<keyword evidence="5" id="KW-1185">Reference proteome</keyword>
<feature type="compositionally biased region" description="Basic residues" evidence="1">
    <location>
        <begin position="122"/>
        <end position="142"/>
    </location>
</feature>
<name>A0A2S3ZBG9_9MICO</name>
<evidence type="ECO:0000256" key="1">
    <source>
        <dbReference type="SAM" id="MobiDB-lite"/>
    </source>
</evidence>